<reference evidence="4" key="1">
    <citation type="submission" date="2014-10" db="EMBL/GenBank/DDBJ databases">
        <authorList>
            <person name="King R."/>
        </authorList>
    </citation>
    <scope>NUCLEOTIDE SEQUENCE [LARGE SCALE GENOMIC DNA]</scope>
    <source>
        <strain evidence="4">A3/5</strain>
    </source>
</reference>
<feature type="region of interest" description="Disordered" evidence="2">
    <location>
        <begin position="1"/>
        <end position="24"/>
    </location>
</feature>
<keyword evidence="1" id="KW-0175">Coiled coil</keyword>
<evidence type="ECO:0000256" key="2">
    <source>
        <dbReference type="SAM" id="MobiDB-lite"/>
    </source>
</evidence>
<accession>A0A2L2T1N2</accession>
<evidence type="ECO:0000256" key="1">
    <source>
        <dbReference type="SAM" id="Coils"/>
    </source>
</evidence>
<organism evidence="3 4">
    <name type="scientific">Fusarium venenatum</name>
    <dbReference type="NCBI Taxonomy" id="56646"/>
    <lineage>
        <taxon>Eukaryota</taxon>
        <taxon>Fungi</taxon>
        <taxon>Dikarya</taxon>
        <taxon>Ascomycota</taxon>
        <taxon>Pezizomycotina</taxon>
        <taxon>Sordariomycetes</taxon>
        <taxon>Hypocreomycetidae</taxon>
        <taxon>Hypocreales</taxon>
        <taxon>Nectriaceae</taxon>
        <taxon>Fusarium</taxon>
    </lineage>
</organism>
<feature type="compositionally biased region" description="Basic and acidic residues" evidence="2">
    <location>
        <begin position="7"/>
        <end position="18"/>
    </location>
</feature>
<keyword evidence="4" id="KW-1185">Reference proteome</keyword>
<evidence type="ECO:0000313" key="4">
    <source>
        <dbReference type="Proteomes" id="UP000245910"/>
    </source>
</evidence>
<proteinExistence type="predicted"/>
<dbReference type="Proteomes" id="UP000245910">
    <property type="component" value="Chromosome IIII"/>
</dbReference>
<dbReference type="AlphaFoldDB" id="A0A2L2T1N2"/>
<feature type="coiled-coil region" evidence="1">
    <location>
        <begin position="69"/>
        <end position="103"/>
    </location>
</feature>
<dbReference type="KEGG" id="fvn:FVRRES_12634"/>
<name>A0A2L2T1N2_9HYPO</name>
<dbReference type="EMBL" id="LN649232">
    <property type="protein sequence ID" value="CEI39943.1"/>
    <property type="molecule type" value="Genomic_DNA"/>
</dbReference>
<sequence>MVSAIPRRNDTRSPEKPRKLSNPRLQGDKLIVRLKLRPSILAQFPTKPRSLEEKPTTRPLLKENETHQLNFISQLIDEQFAEIERLKSEIACTSENIDNYARVHEMHSNTMSRTLADACDLGMTSCEKEDGDGDVMRFLKDEIQQTREGLNNWYRILSEARQEVASKKYQISMIVSSLKALEKKRRDLSQ</sequence>
<protein>
    <submittedName>
        <fullName evidence="3">Uncharacterized protein</fullName>
    </submittedName>
</protein>
<dbReference type="RefSeq" id="XP_025582333.1">
    <property type="nucleotide sequence ID" value="XM_025727914.2"/>
</dbReference>
<evidence type="ECO:0000313" key="3">
    <source>
        <dbReference type="EMBL" id="CEI39943.1"/>
    </source>
</evidence>
<dbReference type="GeneID" id="37264265"/>